<feature type="region of interest" description="Disordered" evidence="1">
    <location>
        <begin position="1313"/>
        <end position="1349"/>
    </location>
</feature>
<dbReference type="Proteomes" id="UP001233999">
    <property type="component" value="Unassembled WGS sequence"/>
</dbReference>
<feature type="compositionally biased region" description="Pro residues" evidence="1">
    <location>
        <begin position="1228"/>
        <end position="1242"/>
    </location>
</feature>
<dbReference type="InterPro" id="IPR035965">
    <property type="entry name" value="PAS-like_dom_sf"/>
</dbReference>
<feature type="region of interest" description="Disordered" evidence="1">
    <location>
        <begin position="1120"/>
        <end position="1177"/>
    </location>
</feature>
<reference evidence="2" key="1">
    <citation type="journal article" date="2023" name="IScience">
        <title>Live-bearing cockroach genome reveals convergent evolutionary mechanisms linked to viviparity in insects and beyond.</title>
        <authorList>
            <person name="Fouks B."/>
            <person name="Harrison M.C."/>
            <person name="Mikhailova A.A."/>
            <person name="Marchal E."/>
            <person name="English S."/>
            <person name="Carruthers M."/>
            <person name="Jennings E.C."/>
            <person name="Chiamaka E.L."/>
            <person name="Frigard R.A."/>
            <person name="Pippel M."/>
            <person name="Attardo G.M."/>
            <person name="Benoit J.B."/>
            <person name="Bornberg-Bauer E."/>
            <person name="Tobe S.S."/>
        </authorList>
    </citation>
    <scope>NUCLEOTIDE SEQUENCE</scope>
    <source>
        <strain evidence="2">Stay&amp;Tobe</strain>
    </source>
</reference>
<evidence type="ECO:0008006" key="4">
    <source>
        <dbReference type="Google" id="ProtNLM"/>
    </source>
</evidence>
<keyword evidence="3" id="KW-1185">Reference proteome</keyword>
<dbReference type="GO" id="GO:0045944">
    <property type="term" value="P:positive regulation of transcription by RNA polymerase II"/>
    <property type="evidence" value="ECO:0007669"/>
    <property type="project" value="TreeGrafter"/>
</dbReference>
<feature type="compositionally biased region" description="Polar residues" evidence="1">
    <location>
        <begin position="1035"/>
        <end position="1046"/>
    </location>
</feature>
<evidence type="ECO:0000313" key="3">
    <source>
        <dbReference type="Proteomes" id="UP001233999"/>
    </source>
</evidence>
<feature type="compositionally biased region" description="Basic and acidic residues" evidence="1">
    <location>
        <begin position="465"/>
        <end position="477"/>
    </location>
</feature>
<dbReference type="FunFam" id="3.30.450.20:FF:000144">
    <property type="entry name" value="Nuclear receptor coactivator 2"/>
    <property type="match status" value="1"/>
</dbReference>
<dbReference type="EMBL" id="JASPKZ010000422">
    <property type="protein sequence ID" value="KAJ9600431.1"/>
    <property type="molecule type" value="Genomic_DNA"/>
</dbReference>
<feature type="compositionally biased region" description="Polar residues" evidence="1">
    <location>
        <begin position="700"/>
        <end position="716"/>
    </location>
</feature>
<feature type="compositionally biased region" description="Polar residues" evidence="1">
    <location>
        <begin position="1139"/>
        <end position="1149"/>
    </location>
</feature>
<feature type="compositionally biased region" description="Low complexity" evidence="1">
    <location>
        <begin position="659"/>
        <end position="674"/>
    </location>
</feature>
<feature type="compositionally biased region" description="Pro residues" evidence="1">
    <location>
        <begin position="1157"/>
        <end position="1168"/>
    </location>
</feature>
<feature type="region of interest" description="Disordered" evidence="1">
    <location>
        <begin position="1194"/>
        <end position="1262"/>
    </location>
</feature>
<dbReference type="GO" id="GO:0032870">
    <property type="term" value="P:cellular response to hormone stimulus"/>
    <property type="evidence" value="ECO:0007669"/>
    <property type="project" value="TreeGrafter"/>
</dbReference>
<feature type="region of interest" description="Disordered" evidence="1">
    <location>
        <begin position="976"/>
        <end position="1104"/>
    </location>
</feature>
<dbReference type="GO" id="GO:0003713">
    <property type="term" value="F:transcription coactivator activity"/>
    <property type="evidence" value="ECO:0007669"/>
    <property type="project" value="InterPro"/>
</dbReference>
<organism evidence="2 3">
    <name type="scientific">Diploptera punctata</name>
    <name type="common">Pacific beetle cockroach</name>
    <dbReference type="NCBI Taxonomy" id="6984"/>
    <lineage>
        <taxon>Eukaryota</taxon>
        <taxon>Metazoa</taxon>
        <taxon>Ecdysozoa</taxon>
        <taxon>Arthropoda</taxon>
        <taxon>Hexapoda</taxon>
        <taxon>Insecta</taxon>
        <taxon>Pterygota</taxon>
        <taxon>Neoptera</taxon>
        <taxon>Polyneoptera</taxon>
        <taxon>Dictyoptera</taxon>
        <taxon>Blattodea</taxon>
        <taxon>Blaberoidea</taxon>
        <taxon>Blaberidae</taxon>
        <taxon>Diplopterinae</taxon>
        <taxon>Diploptera</taxon>
    </lineage>
</organism>
<evidence type="ECO:0000256" key="1">
    <source>
        <dbReference type="SAM" id="MobiDB-lite"/>
    </source>
</evidence>
<feature type="compositionally biased region" description="Pro residues" evidence="1">
    <location>
        <begin position="872"/>
        <end position="882"/>
    </location>
</feature>
<feature type="compositionally biased region" description="Low complexity" evidence="1">
    <location>
        <begin position="1011"/>
        <end position="1027"/>
    </location>
</feature>
<feature type="region of interest" description="Disordered" evidence="1">
    <location>
        <begin position="566"/>
        <end position="612"/>
    </location>
</feature>
<feature type="region of interest" description="Disordered" evidence="1">
    <location>
        <begin position="428"/>
        <end position="503"/>
    </location>
</feature>
<feature type="compositionally biased region" description="Low complexity" evidence="1">
    <location>
        <begin position="1124"/>
        <end position="1138"/>
    </location>
</feature>
<proteinExistence type="predicted"/>
<dbReference type="PANTHER" id="PTHR10684:SF4">
    <property type="entry name" value="TAIMAN, ISOFORM G"/>
    <property type="match status" value="1"/>
</dbReference>
<evidence type="ECO:0000313" key="2">
    <source>
        <dbReference type="EMBL" id="KAJ9600431.1"/>
    </source>
</evidence>
<feature type="compositionally biased region" description="Polar residues" evidence="1">
    <location>
        <begin position="976"/>
        <end position="1009"/>
    </location>
</feature>
<feature type="compositionally biased region" description="Polar residues" evidence="1">
    <location>
        <begin position="1060"/>
        <end position="1074"/>
    </location>
</feature>
<accession>A0AAD8ES91</accession>
<feature type="region of interest" description="Disordered" evidence="1">
    <location>
        <begin position="1275"/>
        <end position="1299"/>
    </location>
</feature>
<feature type="compositionally biased region" description="Low complexity" evidence="1">
    <location>
        <begin position="728"/>
        <end position="747"/>
    </location>
</feature>
<feature type="compositionally biased region" description="Polar residues" evidence="1">
    <location>
        <begin position="843"/>
        <end position="871"/>
    </location>
</feature>
<dbReference type="InterPro" id="IPR017426">
    <property type="entry name" value="Nuclear_rcpt_coactivator"/>
</dbReference>
<feature type="compositionally biased region" description="Low complexity" evidence="1">
    <location>
        <begin position="1326"/>
        <end position="1343"/>
    </location>
</feature>
<dbReference type="SUPFAM" id="SSF55785">
    <property type="entry name" value="PYP-like sensor domain (PAS domain)"/>
    <property type="match status" value="1"/>
</dbReference>
<dbReference type="Pfam" id="PF14598">
    <property type="entry name" value="PAS_11"/>
    <property type="match status" value="1"/>
</dbReference>
<feature type="compositionally biased region" description="Basic and acidic residues" evidence="1">
    <location>
        <begin position="677"/>
        <end position="686"/>
    </location>
</feature>
<name>A0AAD8ES91_DIPPU</name>
<feature type="compositionally biased region" description="Low complexity" evidence="1">
    <location>
        <begin position="1081"/>
        <end position="1104"/>
    </location>
</feature>
<dbReference type="GO" id="GO:0005634">
    <property type="term" value="C:nucleus"/>
    <property type="evidence" value="ECO:0007669"/>
    <property type="project" value="InterPro"/>
</dbReference>
<reference evidence="2" key="2">
    <citation type="submission" date="2023-05" db="EMBL/GenBank/DDBJ databases">
        <authorList>
            <person name="Fouks B."/>
        </authorList>
    </citation>
    <scope>NUCLEOTIDE SEQUENCE</scope>
    <source>
        <strain evidence="2">Stay&amp;Tobe</strain>
        <tissue evidence="2">Testes</tissue>
    </source>
</reference>
<feature type="non-terminal residue" evidence="2">
    <location>
        <position position="1384"/>
    </location>
</feature>
<protein>
    <recommendedName>
        <fullName evidence="4">PAS domain-containing protein</fullName>
    </recommendedName>
</protein>
<dbReference type="PANTHER" id="PTHR10684">
    <property type="entry name" value="NUCLEAR RECEPTOR COACTIVATOR"/>
    <property type="match status" value="1"/>
</dbReference>
<dbReference type="Gene3D" id="3.30.450.20">
    <property type="entry name" value="PAS domain"/>
    <property type="match status" value="1"/>
</dbReference>
<feature type="region of interest" description="Disordered" evidence="1">
    <location>
        <begin position="654"/>
        <end position="754"/>
    </location>
</feature>
<comment type="caution">
    <text evidence="2">The sequence shown here is derived from an EMBL/GenBank/DDBJ whole genome shotgun (WGS) entry which is preliminary data.</text>
</comment>
<sequence length="1384" mass="150323">MYKFVFLSGWTPDPSPSRNRSFNCRFLIKPPDNQDETMEEKQQRVSKYETMQISSTLLPYSSERTESGDVTSESAEVGPCLMCVARRIPQNEKSTGPPFEQFTTKLDVSGKIIGIDTSGVSSTYSQYLNKDLMGCIIQELCHQRDLQKLENHLKEALHTGQSTSAPYRLRVTTPDKYVHVQTKSKLFKSNGTLQDPDFIMATHSIINDTEVAPAECGHLSNSQTNSRQRRPFPCCPGTSQATGLSKFIGASSDEWCPGERSSHCQSSLLYTTYHSQLSHNEAQSFNEFDFFPSSHLGFGDSVTIGLNRPDITSECLTRVPSTPCDFFPSVSGYSSLACAMCSSPLNPYSATAQPSPAGTNRATTPANPFGNAFPFSPLQEQGPSAGFSLEENKDSKEGIVDMGNGVNVGESSTSAPGELGRLRVLLTNKRPSTSDEGNESMDHTGLGDGSDNRNENRILKGLLNQDDKDEVRGEDSSTMRSSPGSRHVGSHGPASSEPAKVSSNNNMLLKLLNEKSDDDDLEQQKQNELLQQLLLKNQDKERKVTPMSMDTGQQQQQPQQTEDHLLKSLGFPNPTTSPPSNTDMMSGISPSMLGQRKRPSDDGEDGTVNPSSKRILDGMIHATGPSVSSSGPTQSGGKSALWEKNKMLASLLAKQPSKTTSIPPIPASIITATPQEKLPRVLDPSKARPPGGWSGGGLQPPSTAQSPTRPNMQQQVPVRRPAPNFSDQQHQVLLQQQKSQQQQRLQQEGPFVTPGTSDFRIGFVTASDNASLWEDQSSDPVLSQLLDQVIDIVPDTAIADNTPLLNMLDVIDTPTSSTSSFQHDINEKMAISAIQKSLMQCENNMKSPSSPTISLPGTPPAYTSTAVSQQGFPPPPLYPQPRPRLNIQQAVGQLGGVRPASAMSYSSSQLNTQLLTQQKRMLLQQQQQQQKQRLLQQQQQQQLLIPNNATAADLPSNIQNIDSLLNNTVAPNVALQRSSSVPDSQLSPNYGSQMLNSSSAQISPGQRQPYSPHSQLTSPQSQTQQQQGFSPVGSGLNNFSNNQQGAQARLSPHPPGGLPSFQQSQLSPRISQGQPGYPALSNSLTPSSQAASSSNWTQSRHLQQQQNTLLNAQLTGSYAGGTGRQFAQRGQQATTQQQLSSVRSLPSPGTSGGPRQSPYPPESFPTPASPTAGNYQAGGQFSQQLRLQRTISAPSATTQLPGGVNSPRPYGLKQDPHSHPHLMSPSHPMSPHPFHPPEPHPLQPHHHPQHHPMMYHTPPDSQFCFNQADIQIYGTNDRGRPQAHTPTNHQPGGGNNGISSEYVRQELRAVVGARTQQQSGAGGQSQGSRQQQQQQAQLQLGQQVSPTDLDPLGTLTYEIPTSGFDMSSIFIVIMPQSVFTVQHR</sequence>
<gene>
    <name evidence="2" type="ORF">L9F63_009287</name>
</gene>
<feature type="compositionally biased region" description="Low complexity" evidence="1">
    <location>
        <begin position="572"/>
        <end position="582"/>
    </location>
</feature>
<dbReference type="GO" id="GO:0016922">
    <property type="term" value="F:nuclear receptor binding"/>
    <property type="evidence" value="ECO:0007669"/>
    <property type="project" value="TreeGrafter"/>
</dbReference>
<feature type="region of interest" description="Disordered" evidence="1">
    <location>
        <begin position="843"/>
        <end position="882"/>
    </location>
</feature>